<keyword evidence="1" id="KW-1133">Transmembrane helix</keyword>
<keyword evidence="1" id="KW-0472">Membrane</keyword>
<proteinExistence type="predicted"/>
<sequence>MCWIAGSSSHPETWKVRQYNNRVKINTTHRPFKPPLRPNLPLVALGQNVQQIAKLALALRAVEPPLFVVLFVKLCRHAVGVNPQAFHKNKSTPQTRDFLYFVRVVSIRRLCLALRSFAGVSTFVVAGLVLCTAALPRALLRVLLVLLLRAEIAVAVCEVAEGMAHFLLSDIGFKLRLSNHLKPRFQVKSRTLDSVAHLIQVRDGHFLQIQLCAILRSGLLR</sequence>
<feature type="transmembrane region" description="Helical" evidence="1">
    <location>
        <begin position="112"/>
        <end position="136"/>
    </location>
</feature>
<evidence type="ECO:0000313" key="3">
    <source>
        <dbReference type="Proteomes" id="UP001221757"/>
    </source>
</evidence>
<reference evidence="2" key="1">
    <citation type="submission" date="2023-03" db="EMBL/GenBank/DDBJ databases">
        <title>Massive genome expansion in bonnet fungi (Mycena s.s.) driven by repeated elements and novel gene families across ecological guilds.</title>
        <authorList>
            <consortium name="Lawrence Berkeley National Laboratory"/>
            <person name="Harder C.B."/>
            <person name="Miyauchi S."/>
            <person name="Viragh M."/>
            <person name="Kuo A."/>
            <person name="Thoen E."/>
            <person name="Andreopoulos B."/>
            <person name="Lu D."/>
            <person name="Skrede I."/>
            <person name="Drula E."/>
            <person name="Henrissat B."/>
            <person name="Morin E."/>
            <person name="Kohler A."/>
            <person name="Barry K."/>
            <person name="LaButti K."/>
            <person name="Morin E."/>
            <person name="Salamov A."/>
            <person name="Lipzen A."/>
            <person name="Mereny Z."/>
            <person name="Hegedus B."/>
            <person name="Baldrian P."/>
            <person name="Stursova M."/>
            <person name="Weitz H."/>
            <person name="Taylor A."/>
            <person name="Grigoriev I.V."/>
            <person name="Nagy L.G."/>
            <person name="Martin F."/>
            <person name="Kauserud H."/>
        </authorList>
    </citation>
    <scope>NUCLEOTIDE SEQUENCE</scope>
    <source>
        <strain evidence="2">CBHHK067</strain>
    </source>
</reference>
<dbReference type="Proteomes" id="UP001221757">
    <property type="component" value="Unassembled WGS sequence"/>
</dbReference>
<dbReference type="EMBL" id="JARKIE010000201">
    <property type="protein sequence ID" value="KAJ7667353.1"/>
    <property type="molecule type" value="Genomic_DNA"/>
</dbReference>
<evidence type="ECO:0000313" key="2">
    <source>
        <dbReference type="EMBL" id="KAJ7667353.1"/>
    </source>
</evidence>
<protein>
    <submittedName>
        <fullName evidence="2">Uncharacterized protein</fullName>
    </submittedName>
</protein>
<name>A0AAD7CX72_MYCRO</name>
<accession>A0AAD7CX72</accession>
<gene>
    <name evidence="2" type="ORF">B0H17DRAFT_254814</name>
</gene>
<keyword evidence="3" id="KW-1185">Reference proteome</keyword>
<organism evidence="2 3">
    <name type="scientific">Mycena rosella</name>
    <name type="common">Pink bonnet</name>
    <name type="synonym">Agaricus rosellus</name>
    <dbReference type="NCBI Taxonomy" id="1033263"/>
    <lineage>
        <taxon>Eukaryota</taxon>
        <taxon>Fungi</taxon>
        <taxon>Dikarya</taxon>
        <taxon>Basidiomycota</taxon>
        <taxon>Agaricomycotina</taxon>
        <taxon>Agaricomycetes</taxon>
        <taxon>Agaricomycetidae</taxon>
        <taxon>Agaricales</taxon>
        <taxon>Marasmiineae</taxon>
        <taxon>Mycenaceae</taxon>
        <taxon>Mycena</taxon>
    </lineage>
</organism>
<keyword evidence="1" id="KW-0812">Transmembrane</keyword>
<evidence type="ECO:0000256" key="1">
    <source>
        <dbReference type="SAM" id="Phobius"/>
    </source>
</evidence>
<dbReference type="AlphaFoldDB" id="A0AAD7CX72"/>
<comment type="caution">
    <text evidence="2">The sequence shown here is derived from an EMBL/GenBank/DDBJ whole genome shotgun (WGS) entry which is preliminary data.</text>
</comment>